<feature type="region of interest" description="Disordered" evidence="6">
    <location>
        <begin position="232"/>
        <end position="380"/>
    </location>
</feature>
<feature type="compositionally biased region" description="Low complexity" evidence="6">
    <location>
        <begin position="337"/>
        <end position="349"/>
    </location>
</feature>
<feature type="compositionally biased region" description="Low complexity" evidence="6">
    <location>
        <begin position="290"/>
        <end position="310"/>
    </location>
</feature>
<sequence>MGTLTASPGDGEHAAREGYYPDPSIPGFVRYWNGLSWVPGTSRPAAAVPAVRAEETGPVFLDETSVTEALPEPEPAAPAPVVWQADPVHQAGFGGPRDHRVSWGSPPEPTGPAGGPQGAGQQGLGQQGSGLQALGHQGSGQQGLGQQASGQQGLGQQSSAWQDPGAQDFGQQDAGHQGSGQQGSARQDPGQQGPGISLARTPAAAAAPATRLPAQAPAGILSARSPAAQAKAVHAAQAHAAQAHAAAPAPAPAPAPAWPDAPGAGGSGLTSSWPEAAAAPAVPAVPAPARPEAARPAPVRPAAARSAVRAPARETPAEPRPEVWPPRTGGSRPVIPRPEAAAPAEPAPRGWTPRGSEGAGPVASSRTTVQPPQAPAATSRAVFERMAERASRPAGLVRRAVARALDSLVLGAVAAAAARPLLPEATAHLQAKVDAARVSGRTTTVWLLDGTIAGQLGLVFGAVLLFGILYEVLPTARWGRTPGKKLLGVRVLATATQRPPTFGAALTRWLLYALLGLPGSLWCLVDRPRRQAWHDKAARTYVAR</sequence>
<dbReference type="Pfam" id="PF06271">
    <property type="entry name" value="RDD"/>
    <property type="match status" value="1"/>
</dbReference>
<keyword evidence="4 7" id="KW-1133">Transmembrane helix</keyword>
<keyword evidence="3 7" id="KW-0812">Transmembrane</keyword>
<feature type="compositionally biased region" description="Gly residues" evidence="6">
    <location>
        <begin position="112"/>
        <end position="128"/>
    </location>
</feature>
<dbReference type="Pfam" id="PF10708">
    <property type="entry name" value="DUF2510"/>
    <property type="match status" value="1"/>
</dbReference>
<feature type="compositionally biased region" description="Pro residues" evidence="6">
    <location>
        <begin position="249"/>
        <end position="259"/>
    </location>
</feature>
<dbReference type="InterPro" id="IPR018929">
    <property type="entry name" value="DUF2510"/>
</dbReference>
<evidence type="ECO:0000256" key="5">
    <source>
        <dbReference type="ARBA" id="ARBA00023136"/>
    </source>
</evidence>
<evidence type="ECO:0000256" key="6">
    <source>
        <dbReference type="SAM" id="MobiDB-lite"/>
    </source>
</evidence>
<dbReference type="GO" id="GO:0005886">
    <property type="term" value="C:plasma membrane"/>
    <property type="evidence" value="ECO:0007669"/>
    <property type="project" value="UniProtKB-SubCell"/>
</dbReference>
<dbReference type="InterPro" id="IPR010432">
    <property type="entry name" value="RDD"/>
</dbReference>
<gene>
    <name evidence="10" type="ORF">OG327_12520</name>
</gene>
<evidence type="ECO:0000256" key="7">
    <source>
        <dbReference type="SAM" id="Phobius"/>
    </source>
</evidence>
<feature type="compositionally biased region" description="Low complexity" evidence="6">
    <location>
        <begin position="144"/>
        <end position="160"/>
    </location>
</feature>
<dbReference type="InterPro" id="IPR051791">
    <property type="entry name" value="Pra-immunoreactive"/>
</dbReference>
<keyword evidence="5 7" id="KW-0472">Membrane</keyword>
<accession>A0AAU2JPB9</accession>
<dbReference type="AlphaFoldDB" id="A0AAU2JPB9"/>
<feature type="compositionally biased region" description="Basic and acidic residues" evidence="6">
    <location>
        <begin position="311"/>
        <end position="321"/>
    </location>
</feature>
<evidence type="ECO:0000313" key="10">
    <source>
        <dbReference type="EMBL" id="WTU74088.1"/>
    </source>
</evidence>
<evidence type="ECO:0000259" key="8">
    <source>
        <dbReference type="Pfam" id="PF06271"/>
    </source>
</evidence>
<protein>
    <submittedName>
        <fullName evidence="10">RDD family protein</fullName>
    </submittedName>
</protein>
<evidence type="ECO:0000259" key="9">
    <source>
        <dbReference type="Pfam" id="PF10708"/>
    </source>
</evidence>
<dbReference type="EMBL" id="CP108264">
    <property type="protein sequence ID" value="WTU74088.1"/>
    <property type="molecule type" value="Genomic_DNA"/>
</dbReference>
<name>A0AAU2JPB9_9ACTN</name>
<feature type="compositionally biased region" description="Low complexity" evidence="6">
    <location>
        <begin position="232"/>
        <end position="248"/>
    </location>
</feature>
<organism evidence="10">
    <name type="scientific">Streptomyces sp. NBC_00049</name>
    <dbReference type="NCBI Taxonomy" id="2903617"/>
    <lineage>
        <taxon>Bacteria</taxon>
        <taxon>Bacillati</taxon>
        <taxon>Actinomycetota</taxon>
        <taxon>Actinomycetes</taxon>
        <taxon>Kitasatosporales</taxon>
        <taxon>Streptomycetaceae</taxon>
        <taxon>Streptomyces</taxon>
    </lineage>
</organism>
<feature type="compositionally biased region" description="Low complexity" evidence="6">
    <location>
        <begin position="198"/>
        <end position="209"/>
    </location>
</feature>
<dbReference type="PANTHER" id="PTHR36115">
    <property type="entry name" value="PROLINE-RICH ANTIGEN HOMOLOG-RELATED"/>
    <property type="match status" value="1"/>
</dbReference>
<feature type="domain" description="RDD" evidence="8">
    <location>
        <begin position="394"/>
        <end position="538"/>
    </location>
</feature>
<keyword evidence="2" id="KW-1003">Cell membrane</keyword>
<feature type="transmembrane region" description="Helical" evidence="7">
    <location>
        <begin position="446"/>
        <end position="470"/>
    </location>
</feature>
<reference evidence="10" key="1">
    <citation type="submission" date="2022-10" db="EMBL/GenBank/DDBJ databases">
        <title>The complete genomes of actinobacterial strains from the NBC collection.</title>
        <authorList>
            <person name="Joergensen T.S."/>
            <person name="Alvarez Arevalo M."/>
            <person name="Sterndorff E.B."/>
            <person name="Faurdal D."/>
            <person name="Vuksanovic O."/>
            <person name="Mourched A.-S."/>
            <person name="Charusanti P."/>
            <person name="Shaw S."/>
            <person name="Blin K."/>
            <person name="Weber T."/>
        </authorList>
    </citation>
    <scope>NUCLEOTIDE SEQUENCE</scope>
    <source>
        <strain evidence="10">NBC_00049</strain>
    </source>
</reference>
<evidence type="ECO:0000256" key="2">
    <source>
        <dbReference type="ARBA" id="ARBA00022475"/>
    </source>
</evidence>
<evidence type="ECO:0000256" key="1">
    <source>
        <dbReference type="ARBA" id="ARBA00004651"/>
    </source>
</evidence>
<dbReference type="PANTHER" id="PTHR36115:SF4">
    <property type="entry name" value="MEMBRANE PROTEIN"/>
    <property type="match status" value="1"/>
</dbReference>
<feature type="region of interest" description="Disordered" evidence="6">
    <location>
        <begin position="88"/>
        <end position="209"/>
    </location>
</feature>
<evidence type="ECO:0000256" key="4">
    <source>
        <dbReference type="ARBA" id="ARBA00022989"/>
    </source>
</evidence>
<proteinExistence type="predicted"/>
<feature type="region of interest" description="Disordered" evidence="6">
    <location>
        <begin position="1"/>
        <end position="20"/>
    </location>
</feature>
<evidence type="ECO:0000256" key="3">
    <source>
        <dbReference type="ARBA" id="ARBA00022692"/>
    </source>
</evidence>
<feature type="domain" description="DUF2510" evidence="9">
    <location>
        <begin position="18"/>
        <end position="49"/>
    </location>
</feature>
<comment type="subcellular location">
    <subcellularLocation>
        <location evidence="1">Cell membrane</location>
        <topology evidence="1">Multi-pass membrane protein</topology>
    </subcellularLocation>
</comment>